<dbReference type="AlphaFoldDB" id="A0A2N1PQ71"/>
<organism evidence="15 16">
    <name type="scientific">Candidatus Wallbacteria bacterium HGW-Wallbacteria-1</name>
    <dbReference type="NCBI Taxonomy" id="2013854"/>
    <lineage>
        <taxon>Bacteria</taxon>
        <taxon>Candidatus Walliibacteriota</taxon>
    </lineage>
</organism>
<keyword evidence="8 10" id="KW-0460">Magnesium</keyword>
<reference evidence="15 16" key="1">
    <citation type="journal article" date="2017" name="ISME J.">
        <title>Potential for microbial H2 and metal transformations associated with novel bacteria and archaea in deep terrestrial subsurface sediments.</title>
        <authorList>
            <person name="Hernsdorf A.W."/>
            <person name="Amano Y."/>
            <person name="Miyakawa K."/>
            <person name="Ise K."/>
            <person name="Suzuki Y."/>
            <person name="Anantharaman K."/>
            <person name="Probst A."/>
            <person name="Burstein D."/>
            <person name="Thomas B.C."/>
            <person name="Banfield J.F."/>
        </authorList>
    </citation>
    <scope>NUCLEOTIDE SEQUENCE [LARGE SCALE GENOMIC DNA]</scope>
    <source>
        <strain evidence="15">HGW-Wallbacteria-1</strain>
    </source>
</reference>
<dbReference type="HAMAP" id="MF_00185">
    <property type="entry name" value="IPP_trans"/>
    <property type="match status" value="1"/>
</dbReference>
<comment type="similarity">
    <text evidence="3 10 13">Belongs to the IPP transferase family.</text>
</comment>
<comment type="function">
    <text evidence="2 10 12">Catalyzes the transfer of a dimethylallyl group onto the adenine at position 37 in tRNAs that read codons beginning with uridine, leading to the formation of N6-(dimethylallyl)adenosine (i(6)A).</text>
</comment>
<dbReference type="Pfam" id="PF01715">
    <property type="entry name" value="IPPT"/>
    <property type="match status" value="1"/>
</dbReference>
<evidence type="ECO:0000313" key="16">
    <source>
        <dbReference type="Proteomes" id="UP000233256"/>
    </source>
</evidence>
<dbReference type="GO" id="GO:0005524">
    <property type="term" value="F:ATP binding"/>
    <property type="evidence" value="ECO:0007669"/>
    <property type="project" value="UniProtKB-UniRule"/>
</dbReference>
<dbReference type="NCBIfam" id="TIGR00174">
    <property type="entry name" value="miaA"/>
    <property type="match status" value="1"/>
</dbReference>
<evidence type="ECO:0000256" key="5">
    <source>
        <dbReference type="ARBA" id="ARBA00022694"/>
    </source>
</evidence>
<dbReference type="Proteomes" id="UP000233256">
    <property type="component" value="Unassembled WGS sequence"/>
</dbReference>
<feature type="site" description="Interaction with substrate tRNA" evidence="10">
    <location>
        <position position="117"/>
    </location>
</feature>
<evidence type="ECO:0000256" key="13">
    <source>
        <dbReference type="RuleBase" id="RU003785"/>
    </source>
</evidence>
<dbReference type="Gene3D" id="1.10.20.140">
    <property type="match status" value="1"/>
</dbReference>
<comment type="catalytic activity">
    <reaction evidence="9 10 11">
        <text>adenosine(37) in tRNA + dimethylallyl diphosphate = N(6)-dimethylallyladenosine(37) in tRNA + diphosphate</text>
        <dbReference type="Rhea" id="RHEA:26482"/>
        <dbReference type="Rhea" id="RHEA-COMP:10162"/>
        <dbReference type="Rhea" id="RHEA-COMP:10375"/>
        <dbReference type="ChEBI" id="CHEBI:33019"/>
        <dbReference type="ChEBI" id="CHEBI:57623"/>
        <dbReference type="ChEBI" id="CHEBI:74411"/>
        <dbReference type="ChEBI" id="CHEBI:74415"/>
        <dbReference type="EC" id="2.5.1.75"/>
    </reaction>
</comment>
<dbReference type="PANTHER" id="PTHR11088:SF60">
    <property type="entry name" value="TRNA DIMETHYLALLYLTRANSFERASE"/>
    <property type="match status" value="1"/>
</dbReference>
<feature type="site" description="Interaction with substrate tRNA" evidence="10">
    <location>
        <position position="139"/>
    </location>
</feature>
<evidence type="ECO:0000256" key="14">
    <source>
        <dbReference type="SAM" id="MobiDB-lite"/>
    </source>
</evidence>
<evidence type="ECO:0000313" key="15">
    <source>
        <dbReference type="EMBL" id="PKK90493.1"/>
    </source>
</evidence>
<protein>
    <recommendedName>
        <fullName evidence="10">tRNA dimethylallyltransferase</fullName>
        <ecNumber evidence="10">2.5.1.75</ecNumber>
    </recommendedName>
    <alternativeName>
        <fullName evidence="10">Dimethylallyl diphosphate:tRNA dimethylallyltransferase</fullName>
        <shortName evidence="10">DMAPP:tRNA dimethylallyltransferase</shortName>
        <shortName evidence="10">DMATase</shortName>
    </alternativeName>
    <alternativeName>
        <fullName evidence="10">Isopentenyl-diphosphate:tRNA isopentenyltransferase</fullName>
        <shortName evidence="10">IPP transferase</shortName>
        <shortName evidence="10">IPPT</shortName>
        <shortName evidence="10">IPTase</shortName>
    </alternativeName>
</protein>
<evidence type="ECO:0000256" key="2">
    <source>
        <dbReference type="ARBA" id="ARBA00003213"/>
    </source>
</evidence>
<comment type="caution">
    <text evidence="10">Lacks conserved residue(s) required for the propagation of feature annotation.</text>
</comment>
<proteinExistence type="inferred from homology"/>
<comment type="caution">
    <text evidence="15">The sequence shown here is derived from an EMBL/GenBank/DDBJ whole genome shotgun (WGS) entry which is preliminary data.</text>
</comment>
<dbReference type="Gene3D" id="3.40.50.300">
    <property type="entry name" value="P-loop containing nucleotide triphosphate hydrolases"/>
    <property type="match status" value="1"/>
</dbReference>
<dbReference type="EC" id="2.5.1.75" evidence="10"/>
<keyword evidence="4 10" id="KW-0808">Transferase</keyword>
<comment type="cofactor">
    <cofactor evidence="1 10">
        <name>Mg(2+)</name>
        <dbReference type="ChEBI" id="CHEBI:18420"/>
    </cofactor>
</comment>
<accession>A0A2N1PQ71</accession>
<dbReference type="InterPro" id="IPR039657">
    <property type="entry name" value="Dimethylallyltransferase"/>
</dbReference>
<keyword evidence="6 10" id="KW-0547">Nucleotide-binding</keyword>
<evidence type="ECO:0000256" key="8">
    <source>
        <dbReference type="ARBA" id="ARBA00022842"/>
    </source>
</evidence>
<evidence type="ECO:0000256" key="7">
    <source>
        <dbReference type="ARBA" id="ARBA00022840"/>
    </source>
</evidence>
<dbReference type="InterPro" id="IPR018022">
    <property type="entry name" value="IPT"/>
</dbReference>
<dbReference type="SUPFAM" id="SSF52540">
    <property type="entry name" value="P-loop containing nucleoside triphosphate hydrolases"/>
    <property type="match status" value="2"/>
</dbReference>
<feature type="region of interest" description="Disordered" evidence="14">
    <location>
        <begin position="323"/>
        <end position="350"/>
    </location>
</feature>
<evidence type="ECO:0000256" key="10">
    <source>
        <dbReference type="HAMAP-Rule" id="MF_00185"/>
    </source>
</evidence>
<sequence>MNFNAEMNFTDSAGRKIINRRIFALGGPTCSGKTGMAIALAQSLGGQIISADSRQIFRHMTIGTAKPSSRELSLVPHHLIDIVNPDQEFTVSDFQLRAMEIICSIPLSVPVFVVGGTGLYLRSIIEGLAHLPGPDQDFRDRMEKIDSKELHALLEAKDPVRAGEVHPRNKKRIIRSLEIIEATGRPFSENISGVRIDTGLVSMQVALTWNRETLYRRIDERVCEMMDQGFVQEVRKLLQMGYGRDLNSMTSIGYRQIIDHIEGNVNLQDTLESIQKETRNFARRQLTWFRGDSQWKWFDLSQDGFDVTLNKLSVMAKDFFRAEGGSGQHPINPGPPPGPAQGGIDAEKNI</sequence>
<comment type="subunit">
    <text evidence="10">Monomer.</text>
</comment>
<dbReference type="GO" id="GO:0052381">
    <property type="term" value="F:tRNA dimethylallyltransferase activity"/>
    <property type="evidence" value="ECO:0007669"/>
    <property type="project" value="UniProtKB-UniRule"/>
</dbReference>
<gene>
    <name evidence="10" type="primary">miaA</name>
    <name evidence="15" type="ORF">CVV64_09010</name>
</gene>
<dbReference type="PANTHER" id="PTHR11088">
    <property type="entry name" value="TRNA DIMETHYLALLYLTRANSFERASE"/>
    <property type="match status" value="1"/>
</dbReference>
<dbReference type="InterPro" id="IPR027417">
    <property type="entry name" value="P-loop_NTPase"/>
</dbReference>
<keyword evidence="5 10" id="KW-0819">tRNA processing</keyword>
<keyword evidence="7 10" id="KW-0067">ATP-binding</keyword>
<evidence type="ECO:0000256" key="6">
    <source>
        <dbReference type="ARBA" id="ARBA00022741"/>
    </source>
</evidence>
<evidence type="ECO:0000256" key="9">
    <source>
        <dbReference type="ARBA" id="ARBA00049563"/>
    </source>
</evidence>
<evidence type="ECO:0000256" key="1">
    <source>
        <dbReference type="ARBA" id="ARBA00001946"/>
    </source>
</evidence>
<feature type="binding site" evidence="10">
    <location>
        <begin position="29"/>
        <end position="34"/>
    </location>
    <ligand>
        <name>substrate</name>
    </ligand>
</feature>
<dbReference type="EMBL" id="PGXC01000005">
    <property type="protein sequence ID" value="PKK90493.1"/>
    <property type="molecule type" value="Genomic_DNA"/>
</dbReference>
<evidence type="ECO:0000256" key="3">
    <source>
        <dbReference type="ARBA" id="ARBA00005842"/>
    </source>
</evidence>
<evidence type="ECO:0000256" key="12">
    <source>
        <dbReference type="RuleBase" id="RU003784"/>
    </source>
</evidence>
<feature type="binding site" evidence="10">
    <location>
        <begin position="27"/>
        <end position="34"/>
    </location>
    <ligand>
        <name>ATP</name>
        <dbReference type="ChEBI" id="CHEBI:30616"/>
    </ligand>
</feature>
<feature type="region of interest" description="Interaction with substrate tRNA" evidence="10">
    <location>
        <begin position="52"/>
        <end position="55"/>
    </location>
</feature>
<dbReference type="GO" id="GO:0006400">
    <property type="term" value="P:tRNA modification"/>
    <property type="evidence" value="ECO:0007669"/>
    <property type="project" value="TreeGrafter"/>
</dbReference>
<name>A0A2N1PQ71_9BACT</name>
<evidence type="ECO:0000256" key="11">
    <source>
        <dbReference type="RuleBase" id="RU003783"/>
    </source>
</evidence>
<evidence type="ECO:0000256" key="4">
    <source>
        <dbReference type="ARBA" id="ARBA00022679"/>
    </source>
</evidence>